<dbReference type="Proteomes" id="UP000765509">
    <property type="component" value="Unassembled WGS sequence"/>
</dbReference>
<dbReference type="Pfam" id="PF17921">
    <property type="entry name" value="Integrase_H2C2"/>
    <property type="match status" value="1"/>
</dbReference>
<protein>
    <recommendedName>
        <fullName evidence="1">Integrase zinc-binding domain-containing protein</fullName>
    </recommendedName>
</protein>
<comment type="caution">
    <text evidence="2">The sequence shown here is derived from an EMBL/GenBank/DDBJ whole genome shotgun (WGS) entry which is preliminary data.</text>
</comment>
<keyword evidence="3" id="KW-1185">Reference proteome</keyword>
<accession>A0A9Q3H2G4</accession>
<organism evidence="2 3">
    <name type="scientific">Austropuccinia psidii MF-1</name>
    <dbReference type="NCBI Taxonomy" id="1389203"/>
    <lineage>
        <taxon>Eukaryota</taxon>
        <taxon>Fungi</taxon>
        <taxon>Dikarya</taxon>
        <taxon>Basidiomycota</taxon>
        <taxon>Pucciniomycotina</taxon>
        <taxon>Pucciniomycetes</taxon>
        <taxon>Pucciniales</taxon>
        <taxon>Sphaerophragmiaceae</taxon>
        <taxon>Austropuccinia</taxon>
    </lineage>
</organism>
<dbReference type="OrthoDB" id="1922221at2759"/>
<gene>
    <name evidence="2" type="ORF">O181_026715</name>
</gene>
<feature type="domain" description="Integrase zinc-binding" evidence="1">
    <location>
        <begin position="2"/>
        <end position="41"/>
    </location>
</feature>
<evidence type="ECO:0000313" key="2">
    <source>
        <dbReference type="EMBL" id="MBW0487000.1"/>
    </source>
</evidence>
<name>A0A9Q3H2G4_9BASI</name>
<proteinExistence type="predicted"/>
<sequence length="103" mass="12354">MGHMNEDRTKERRARTAWWPQWEHKFSEYINTCDRFQKENRKNLKKYGLLQHIEKPKHPWDIINMGGVTDLVQGGKENCNSFLVIVDKFIKSIRSLPCHKEDK</sequence>
<dbReference type="EMBL" id="AVOT02008914">
    <property type="protein sequence ID" value="MBW0487000.1"/>
    <property type="molecule type" value="Genomic_DNA"/>
</dbReference>
<evidence type="ECO:0000313" key="3">
    <source>
        <dbReference type="Proteomes" id="UP000765509"/>
    </source>
</evidence>
<evidence type="ECO:0000259" key="1">
    <source>
        <dbReference type="Pfam" id="PF17921"/>
    </source>
</evidence>
<reference evidence="2" key="1">
    <citation type="submission" date="2021-03" db="EMBL/GenBank/DDBJ databases">
        <title>Draft genome sequence of rust myrtle Austropuccinia psidii MF-1, a brazilian biotype.</title>
        <authorList>
            <person name="Quecine M.C."/>
            <person name="Pachon D.M.R."/>
            <person name="Bonatelli M.L."/>
            <person name="Correr F.H."/>
            <person name="Franceschini L.M."/>
            <person name="Leite T.F."/>
            <person name="Margarido G.R.A."/>
            <person name="Almeida C.A."/>
            <person name="Ferrarezi J.A."/>
            <person name="Labate C.A."/>
        </authorList>
    </citation>
    <scope>NUCLEOTIDE SEQUENCE</scope>
    <source>
        <strain evidence="2">MF-1</strain>
    </source>
</reference>
<dbReference type="InterPro" id="IPR041588">
    <property type="entry name" value="Integrase_H2C2"/>
</dbReference>
<dbReference type="AlphaFoldDB" id="A0A9Q3H2G4"/>